<feature type="signal peptide" evidence="1">
    <location>
        <begin position="1"/>
        <end position="23"/>
    </location>
</feature>
<dbReference type="RefSeq" id="WP_141201033.1">
    <property type="nucleotide sequence ID" value="NZ_CP041186.1"/>
</dbReference>
<evidence type="ECO:0008006" key="4">
    <source>
        <dbReference type="Google" id="ProtNLM"/>
    </source>
</evidence>
<evidence type="ECO:0000313" key="3">
    <source>
        <dbReference type="Proteomes" id="UP000315995"/>
    </source>
</evidence>
<dbReference type="Proteomes" id="UP000315995">
    <property type="component" value="Chromosome"/>
</dbReference>
<protein>
    <recommendedName>
        <fullName evidence="4">Tetratricopeptide repeat protein</fullName>
    </recommendedName>
</protein>
<accession>A0A5B8YD93</accession>
<keyword evidence="1" id="KW-0732">Signal</keyword>
<organism evidence="2 3">
    <name type="scientific">Persicimonas caeni</name>
    <dbReference type="NCBI Taxonomy" id="2292766"/>
    <lineage>
        <taxon>Bacteria</taxon>
        <taxon>Deltaproteobacteria</taxon>
        <taxon>Bradymonadales</taxon>
        <taxon>Bradymonadaceae</taxon>
        <taxon>Persicimonas</taxon>
    </lineage>
</organism>
<reference evidence="2 3" key="1">
    <citation type="submission" date="2019-06" db="EMBL/GenBank/DDBJ databases">
        <title>Persicimonas caeni gen. nov., sp. nov., a predatory bacterium isolated from solar saltern.</title>
        <authorList>
            <person name="Wang S."/>
        </authorList>
    </citation>
    <scope>NUCLEOTIDE SEQUENCE [LARGE SCALE GENOMIC DNA]</scope>
    <source>
        <strain evidence="2 3">YN101</strain>
    </source>
</reference>
<feature type="chain" id="PRO_5030106892" description="Tetratricopeptide repeat protein" evidence="1">
    <location>
        <begin position="24"/>
        <end position="974"/>
    </location>
</feature>
<dbReference type="AlphaFoldDB" id="A0A4Y6Q284"/>
<gene>
    <name evidence="2" type="ORF">FIV42_28740</name>
</gene>
<name>A0A4Y6Q284_PERCE</name>
<evidence type="ECO:0000313" key="2">
    <source>
        <dbReference type="EMBL" id="QDG54589.1"/>
    </source>
</evidence>
<dbReference type="PROSITE" id="PS51257">
    <property type="entry name" value="PROKAR_LIPOPROTEIN"/>
    <property type="match status" value="1"/>
</dbReference>
<dbReference type="OrthoDB" id="9999080at2"/>
<evidence type="ECO:0000256" key="1">
    <source>
        <dbReference type="SAM" id="SignalP"/>
    </source>
</evidence>
<sequence length="974" mass="104353">MVTLRQLVLFGLAAAVFSGCAWSQPPAEHQALAASYEISTDAKKPSLGKLLLTEQGLWGFVHARAAKEAPTFSRGELVAFLPHEGNAPAHLFGVVAERSWGVMLQRLDGRTIAFDTVRGDLVPVRSEAQLERWGICHGAGGNLADDACLGAAGRTVAWRVYGANAKHRLSVAEDDNALVLPIRTDGVVHAGRAVVRADSLERGWVAVPVRANRATVPHARVLLDTQCPDIDLTRSIQPIEILRGTVDASEHPVEIEEAAIAAGADALVRCASEEVTVQVPMLFRPRLQVTNTSASGVPYGAMRPWSFAKENRAAVESAVLLAASLSTGAGVAADFYLERTLLAAPETKTAGRLALELMQVAAAAGRPEAALRGGRAATSEAWHRQNRPAFVLGKAWVLAALGQTRSYAEAMTRVSKLAKEPANRQARLWLAWSQLRDDAGTSAKQSITRAMSVLEKSNAPKWLEAGELLVGWITSGQNTLTAPKTRLSEAFQPFDAGCEDVSTCKLDVYGRNFAALVEASSADDGAQLVEQLQSTAVAAIRPGFRLSTLDAGKLGAADSVAMRAAAMPLLSPGLREDGFRELVEDVAGAWRESGRCLEVEQTDVLVARLGDARRDHAGQAALAATRWLLAGALPSACESPRKFIQSLERGLIRYPKITTYAAPLLEALTSRASKEDRLVLLREFGDFTAEHEKGAACKRWNLALAVSSANAGRLDEAEKELTRAINCEATGEDAYEATELLIIGFLQFERSAVVPSDLSAGARARLAALVRREPVVDRVDEVCTGLLPLEYNLSRYVHPNIAALAVAMPELPTDELALETSSRSASRGIASLLVARRNLGEGRPRLAAKALAESRQAFARIDHKVGLRRVAFLESVIFGGDLEAYLEGEDKTERSVSLDSPDKLDAGEWARALMAGKAREILAAVAVDGAQLDDEAKRAALAASLIVDSEEQTVEKWRSNAGGAHLADLCGRDE</sequence>
<keyword evidence="3" id="KW-1185">Reference proteome</keyword>
<dbReference type="EMBL" id="CP041186">
    <property type="protein sequence ID" value="QDG54589.1"/>
    <property type="molecule type" value="Genomic_DNA"/>
</dbReference>
<proteinExistence type="predicted"/>
<accession>A0A4Y6Q284</accession>